<comment type="caution">
    <text evidence="2">The sequence shown here is derived from an EMBL/GenBank/DDBJ whole genome shotgun (WGS) entry which is preliminary data.</text>
</comment>
<organism evidence="2 3">
    <name type="scientific">Fusarium oligoseptatum</name>
    <dbReference type="NCBI Taxonomy" id="2604345"/>
    <lineage>
        <taxon>Eukaryota</taxon>
        <taxon>Fungi</taxon>
        <taxon>Dikarya</taxon>
        <taxon>Ascomycota</taxon>
        <taxon>Pezizomycotina</taxon>
        <taxon>Sordariomycetes</taxon>
        <taxon>Hypocreomycetidae</taxon>
        <taxon>Hypocreales</taxon>
        <taxon>Nectriaceae</taxon>
        <taxon>Fusarium</taxon>
        <taxon>Fusarium solani species complex</taxon>
    </lineage>
</organism>
<proteinExistence type="predicted"/>
<dbReference type="AlphaFoldDB" id="A0A428TBH1"/>
<gene>
    <name evidence="2" type="ORF">CEP52_009766</name>
</gene>
<evidence type="ECO:0000313" key="2">
    <source>
        <dbReference type="EMBL" id="RSL99382.1"/>
    </source>
</evidence>
<evidence type="ECO:0000256" key="1">
    <source>
        <dbReference type="SAM" id="MobiDB-lite"/>
    </source>
</evidence>
<name>A0A428TBH1_9HYPO</name>
<sequence length="116" mass="12848">MTCIMTGRTASRAGANGGSRTVERRLRKTPDWLIMDLPWLAIVTAPELDDPPQIFLSGFPIDRPCEPPRETQLDRPSSHPPSWPPSRGLRSLLVCEPTTRRRSSTFIATHGSVVAT</sequence>
<reference evidence="2 3" key="1">
    <citation type="submission" date="2017-06" db="EMBL/GenBank/DDBJ databases">
        <title>Comparative genomic analysis of Ambrosia Fusariam Clade fungi.</title>
        <authorList>
            <person name="Stajich J.E."/>
            <person name="Carrillo J."/>
            <person name="Kijimoto T."/>
            <person name="Eskalen A."/>
            <person name="O'Donnell K."/>
            <person name="Kasson M."/>
        </authorList>
    </citation>
    <scope>NUCLEOTIDE SEQUENCE [LARGE SCALE GENOMIC DNA]</scope>
    <source>
        <strain evidence="2 3">NRRL62579</strain>
    </source>
</reference>
<accession>A0A428TBH1</accession>
<protein>
    <submittedName>
        <fullName evidence="2">Uncharacterized protein</fullName>
    </submittedName>
</protein>
<feature type="region of interest" description="Disordered" evidence="1">
    <location>
        <begin position="1"/>
        <end position="22"/>
    </location>
</feature>
<dbReference type="EMBL" id="NKCK01000105">
    <property type="protein sequence ID" value="RSL99382.1"/>
    <property type="molecule type" value="Genomic_DNA"/>
</dbReference>
<feature type="compositionally biased region" description="Basic and acidic residues" evidence="1">
    <location>
        <begin position="63"/>
        <end position="77"/>
    </location>
</feature>
<keyword evidence="3" id="KW-1185">Reference proteome</keyword>
<dbReference type="Proteomes" id="UP000287144">
    <property type="component" value="Unassembled WGS sequence"/>
</dbReference>
<evidence type="ECO:0000313" key="3">
    <source>
        <dbReference type="Proteomes" id="UP000287144"/>
    </source>
</evidence>
<feature type="region of interest" description="Disordered" evidence="1">
    <location>
        <begin position="61"/>
        <end position="89"/>
    </location>
</feature>